<evidence type="ECO:0000256" key="7">
    <source>
        <dbReference type="ARBA" id="ARBA00023136"/>
    </source>
</evidence>
<dbReference type="GO" id="GO:0005886">
    <property type="term" value="C:plasma membrane"/>
    <property type="evidence" value="ECO:0007669"/>
    <property type="project" value="UniProtKB-SubCell"/>
</dbReference>
<evidence type="ECO:0000256" key="4">
    <source>
        <dbReference type="ARBA" id="ARBA00022519"/>
    </source>
</evidence>
<dbReference type="eggNOG" id="COG2814">
    <property type="taxonomic scope" value="Bacteria"/>
</dbReference>
<dbReference type="Pfam" id="PF12832">
    <property type="entry name" value="MFS_1_like"/>
    <property type="match status" value="1"/>
</dbReference>
<evidence type="ECO:0000313" key="11">
    <source>
        <dbReference type="Proteomes" id="UP000005798"/>
    </source>
</evidence>
<feature type="transmembrane region" description="Helical" evidence="8">
    <location>
        <begin position="105"/>
        <end position="129"/>
    </location>
</feature>
<feature type="transmembrane region" description="Helical" evidence="8">
    <location>
        <begin position="81"/>
        <end position="99"/>
    </location>
</feature>
<keyword evidence="3" id="KW-1003">Cell membrane</keyword>
<dbReference type="PANTHER" id="PTHR23522:SF10">
    <property type="entry name" value="3-PHENYLPROPIONIC ACID TRANSPORTER-RELATED"/>
    <property type="match status" value="1"/>
</dbReference>
<evidence type="ECO:0000256" key="2">
    <source>
        <dbReference type="ARBA" id="ARBA00022448"/>
    </source>
</evidence>
<dbReference type="HOGENOM" id="CLU_013133_5_0_9"/>
<feature type="transmembrane region" description="Helical" evidence="8">
    <location>
        <begin position="48"/>
        <end position="69"/>
    </location>
</feature>
<feature type="transmembrane region" description="Helical" evidence="8">
    <location>
        <begin position="168"/>
        <end position="188"/>
    </location>
</feature>
<feature type="transmembrane region" description="Helical" evidence="8">
    <location>
        <begin position="366"/>
        <end position="390"/>
    </location>
</feature>
<proteinExistence type="predicted"/>
<evidence type="ECO:0000256" key="6">
    <source>
        <dbReference type="ARBA" id="ARBA00022989"/>
    </source>
</evidence>
<evidence type="ECO:0000256" key="1">
    <source>
        <dbReference type="ARBA" id="ARBA00004429"/>
    </source>
</evidence>
<keyword evidence="7 8" id="KW-0472">Membrane</keyword>
<dbReference type="InterPro" id="IPR024989">
    <property type="entry name" value="MFS_assoc_dom"/>
</dbReference>
<protein>
    <submittedName>
        <fullName evidence="10">Transporter, major facilitator family protein</fullName>
    </submittedName>
</protein>
<dbReference type="InterPro" id="IPR020846">
    <property type="entry name" value="MFS_dom"/>
</dbReference>
<dbReference type="SUPFAM" id="SSF103473">
    <property type="entry name" value="MFS general substrate transporter"/>
    <property type="match status" value="1"/>
</dbReference>
<accession>B0N0L8</accession>
<keyword evidence="6 8" id="KW-1133">Transmembrane helix</keyword>
<feature type="domain" description="Major facilitator superfamily (MFS) profile" evidence="9">
    <location>
        <begin position="213"/>
        <end position="401"/>
    </location>
</feature>
<keyword evidence="4" id="KW-0997">Cell inner membrane</keyword>
<dbReference type="EMBL" id="ABFX02000002">
    <property type="protein sequence ID" value="EDS20045.1"/>
    <property type="molecule type" value="Genomic_DNA"/>
</dbReference>
<feature type="transmembrane region" description="Helical" evidence="8">
    <location>
        <begin position="341"/>
        <end position="360"/>
    </location>
</feature>
<dbReference type="Proteomes" id="UP000005798">
    <property type="component" value="Unassembled WGS sequence"/>
</dbReference>
<reference evidence="10" key="2">
    <citation type="submission" date="2014-06" db="EMBL/GenBank/DDBJ databases">
        <title>Draft genome sequence of Clostridium ramosum(DSM 1402).</title>
        <authorList>
            <person name="Sudarsanam P."/>
            <person name="Ley R."/>
            <person name="Guruge J."/>
            <person name="Turnbaugh P.J."/>
            <person name="Mahowald M."/>
            <person name="Liep D."/>
            <person name="Gordon J."/>
        </authorList>
    </citation>
    <scope>NUCLEOTIDE SEQUENCE</scope>
    <source>
        <strain evidence="10">DSM 1402</strain>
    </source>
</reference>
<comment type="caution">
    <text evidence="10">The sequence shown here is derived from an EMBL/GenBank/DDBJ whole genome shotgun (WGS) entry which is preliminary data.</text>
</comment>
<gene>
    <name evidence="10" type="ORF">CLORAM_00136</name>
</gene>
<feature type="transmembrane region" description="Helical" evidence="8">
    <location>
        <begin position="279"/>
        <end position="305"/>
    </location>
</feature>
<sequence length="401" mass="44639">MESMRTRKMKKLQMKYNLLHILYWMATCCIYGYVAVFLQYKGMSNTEIGIVSGSGCILTIFLSPFVTSLISKIKGLTIKQLLSIIYLIIAGAFLTLALVDLSVILIMLLYVSMMSLIVSTVPFLSMIAMNYIQDGKEINFGLARGMGSISYAVSAVLLGQFIEFFNPTILAYVFVISAILDLVILYSLPNTNVKQATHKKEGNIFTIIKNYKVFFFILLGFSFMFAAATSLSTYLINVVKNLGGNTSLYGVAIFFMAASEMPVMAITPRLIRRYDSITLIMVAAFFYIIRNFTICLAPSLPVLFIGMMMQSLSYGLLTAVITYYVTYNLKSHDQMMGQTMIGIMTSGVGSTIGNLFGGILQDQYGLNMMFIFACLITIIGVIIIFSTGYFQKKQLNTPTKQ</sequence>
<feature type="transmembrane region" description="Helical" evidence="8">
    <location>
        <begin position="311"/>
        <end position="329"/>
    </location>
</feature>
<reference evidence="10" key="1">
    <citation type="submission" date="2007-11" db="EMBL/GenBank/DDBJ databases">
        <authorList>
            <person name="Fulton L."/>
            <person name="Clifton S."/>
            <person name="Fulton B."/>
            <person name="Xu J."/>
            <person name="Minx P."/>
            <person name="Pepin K.H."/>
            <person name="Johnson M."/>
            <person name="Thiruvilangam P."/>
            <person name="Bhonagiri V."/>
            <person name="Nash W.E."/>
            <person name="Mardis E.R."/>
            <person name="Wilson R.K."/>
        </authorList>
    </citation>
    <scope>NUCLEOTIDE SEQUENCE [LARGE SCALE GENOMIC DNA]</scope>
    <source>
        <strain evidence="10">DSM 1402</strain>
    </source>
</reference>
<name>B0N0L8_9FIRM</name>
<keyword evidence="5 8" id="KW-0812">Transmembrane</keyword>
<evidence type="ECO:0000259" key="9">
    <source>
        <dbReference type="PROSITE" id="PS50850"/>
    </source>
</evidence>
<evidence type="ECO:0000256" key="3">
    <source>
        <dbReference type="ARBA" id="ARBA00022475"/>
    </source>
</evidence>
<dbReference type="AlphaFoldDB" id="B0N0L8"/>
<dbReference type="PANTHER" id="PTHR23522">
    <property type="entry name" value="BLL5896 PROTEIN"/>
    <property type="match status" value="1"/>
</dbReference>
<keyword evidence="2" id="KW-0813">Transport</keyword>
<evidence type="ECO:0000313" key="10">
    <source>
        <dbReference type="EMBL" id="EDS20045.1"/>
    </source>
</evidence>
<feature type="transmembrane region" description="Helical" evidence="8">
    <location>
        <begin position="141"/>
        <end position="162"/>
    </location>
</feature>
<keyword evidence="11" id="KW-1185">Reference proteome</keyword>
<dbReference type="GO" id="GO:0030395">
    <property type="term" value="F:lactose binding"/>
    <property type="evidence" value="ECO:0007669"/>
    <property type="project" value="TreeGrafter"/>
</dbReference>
<dbReference type="GO" id="GO:0015528">
    <property type="term" value="F:lactose:proton symporter activity"/>
    <property type="evidence" value="ECO:0007669"/>
    <property type="project" value="TreeGrafter"/>
</dbReference>
<evidence type="ECO:0000256" key="8">
    <source>
        <dbReference type="SAM" id="Phobius"/>
    </source>
</evidence>
<feature type="transmembrane region" description="Helical" evidence="8">
    <location>
        <begin position="21"/>
        <end position="42"/>
    </location>
</feature>
<evidence type="ECO:0000256" key="5">
    <source>
        <dbReference type="ARBA" id="ARBA00022692"/>
    </source>
</evidence>
<dbReference type="PROSITE" id="PS50850">
    <property type="entry name" value="MFS"/>
    <property type="match status" value="1"/>
</dbReference>
<organism evidence="10 11">
    <name type="scientific">Thomasclavelia ramosa DSM 1402</name>
    <dbReference type="NCBI Taxonomy" id="445974"/>
    <lineage>
        <taxon>Bacteria</taxon>
        <taxon>Bacillati</taxon>
        <taxon>Bacillota</taxon>
        <taxon>Erysipelotrichia</taxon>
        <taxon>Erysipelotrichales</taxon>
        <taxon>Coprobacillaceae</taxon>
        <taxon>Thomasclavelia</taxon>
    </lineage>
</organism>
<feature type="transmembrane region" description="Helical" evidence="8">
    <location>
        <begin position="248"/>
        <end position="267"/>
    </location>
</feature>
<dbReference type="InterPro" id="IPR036259">
    <property type="entry name" value="MFS_trans_sf"/>
</dbReference>
<dbReference type="Gene3D" id="1.20.1250.20">
    <property type="entry name" value="MFS general substrate transporter like domains"/>
    <property type="match status" value="2"/>
</dbReference>
<comment type="subcellular location">
    <subcellularLocation>
        <location evidence="1">Cell inner membrane</location>
        <topology evidence="1">Multi-pass membrane protein</topology>
    </subcellularLocation>
</comment>
<feature type="transmembrane region" description="Helical" evidence="8">
    <location>
        <begin position="213"/>
        <end position="236"/>
    </location>
</feature>